<keyword evidence="2" id="KW-1185">Reference proteome</keyword>
<sequence>MTARTYSGLFVSEGTSDLPLADLIEALFLDRGVNLFLSRPDFVLLPRVARDVRSKIHAGLRLTGPVDVVVVHRDADNAGAEERRREITEAASAVAGDSSCLPVIPVRMTEAWLLLDEGLIRQVAGNPRGRGDLQLPRPHEVESRADPKHVLQQCLLRAADVTGRKRESLRKRFPQHRRQLLERLDRFGSVTTLTSWKQLTTEIDAVTNRWSEE</sequence>
<proteinExistence type="predicted"/>
<dbReference type="EMBL" id="JBHSBN010000005">
    <property type="protein sequence ID" value="MFC4106309.1"/>
    <property type="molecule type" value="Genomic_DNA"/>
</dbReference>
<accession>A0ABV8KJN4</accession>
<reference evidence="2" key="1">
    <citation type="journal article" date="2019" name="Int. J. Syst. Evol. Microbiol.">
        <title>The Global Catalogue of Microorganisms (GCM) 10K type strain sequencing project: providing services to taxonomists for standard genome sequencing and annotation.</title>
        <authorList>
            <consortium name="The Broad Institute Genomics Platform"/>
            <consortium name="The Broad Institute Genome Sequencing Center for Infectious Disease"/>
            <person name="Wu L."/>
            <person name="Ma J."/>
        </authorList>
    </citation>
    <scope>NUCLEOTIDE SEQUENCE [LARGE SCALE GENOMIC DNA]</scope>
    <source>
        <strain evidence="2">2902at01</strain>
    </source>
</reference>
<organism evidence="1 2">
    <name type="scientific">Micromonospora zhanjiangensis</name>
    <dbReference type="NCBI Taxonomy" id="1522057"/>
    <lineage>
        <taxon>Bacteria</taxon>
        <taxon>Bacillati</taxon>
        <taxon>Actinomycetota</taxon>
        <taxon>Actinomycetes</taxon>
        <taxon>Micromonosporales</taxon>
        <taxon>Micromonosporaceae</taxon>
        <taxon>Micromonospora</taxon>
    </lineage>
</organism>
<dbReference type="RefSeq" id="WP_377543982.1">
    <property type="nucleotide sequence ID" value="NZ_JBHSBN010000005.1"/>
</dbReference>
<dbReference type="Proteomes" id="UP001595868">
    <property type="component" value="Unassembled WGS sequence"/>
</dbReference>
<evidence type="ECO:0008006" key="3">
    <source>
        <dbReference type="Google" id="ProtNLM"/>
    </source>
</evidence>
<evidence type="ECO:0000313" key="2">
    <source>
        <dbReference type="Proteomes" id="UP001595868"/>
    </source>
</evidence>
<name>A0ABV8KJN4_9ACTN</name>
<comment type="caution">
    <text evidence="1">The sequence shown here is derived from an EMBL/GenBank/DDBJ whole genome shotgun (WGS) entry which is preliminary data.</text>
</comment>
<protein>
    <recommendedName>
        <fullName evidence="3">DUF4276 family protein</fullName>
    </recommendedName>
</protein>
<gene>
    <name evidence="1" type="ORF">ACFOX0_10220</name>
</gene>
<evidence type="ECO:0000313" key="1">
    <source>
        <dbReference type="EMBL" id="MFC4106309.1"/>
    </source>
</evidence>